<keyword evidence="1 4" id="KW-0479">Metal-binding</keyword>
<sequence>MKAWHFTGTNEPLIEAEIEEPKAPAGYVVIDVKAAGLCHSDVGVLRDPGWMGIIAKTPIVMGHEIAGVITELGEGVTEFAVGDKVAVCPTGPSGEGAPGYSRDGGFAEKTTAPAADLVKIPDGLSFKMAAAGTDAGMTSYHAIFTIGGAEAGQKVGMIGIGGLGQFGLQAAVAKGLEVYAVDTSDHALKLAQELGAKKVAQSITEFKEEELDLIIDYAGFDTTTREALATVKAQGKVVLVGMGKLETTLNVNDFILGERAVLGSNGGTKEDMADVYELMQSGKLNPTLTEITFAEIPAGIEQLERGEVVGRLVAIRE</sequence>
<dbReference type="InterPro" id="IPR020843">
    <property type="entry name" value="ER"/>
</dbReference>
<dbReference type="SMART" id="SM00829">
    <property type="entry name" value="PKS_ER"/>
    <property type="match status" value="1"/>
</dbReference>
<dbReference type="PANTHER" id="PTHR43401">
    <property type="entry name" value="L-THREONINE 3-DEHYDROGENASE"/>
    <property type="match status" value="1"/>
</dbReference>
<evidence type="ECO:0000256" key="4">
    <source>
        <dbReference type="RuleBase" id="RU361277"/>
    </source>
</evidence>
<dbReference type="InterPro" id="IPR002328">
    <property type="entry name" value="ADH_Zn_CS"/>
</dbReference>
<dbReference type="Pfam" id="PF08240">
    <property type="entry name" value="ADH_N"/>
    <property type="match status" value="1"/>
</dbReference>
<comment type="similarity">
    <text evidence="4">Belongs to the zinc-containing alcohol dehydrogenase family.</text>
</comment>
<dbReference type="Gene3D" id="3.90.180.10">
    <property type="entry name" value="Medium-chain alcohol dehydrogenases, catalytic domain"/>
    <property type="match status" value="1"/>
</dbReference>
<reference evidence="6 7" key="1">
    <citation type="submission" date="2020-07" db="EMBL/GenBank/DDBJ databases">
        <title>Facklamia lactis sp. nov., isolated from raw milk.</title>
        <authorList>
            <person name="Doll E.V."/>
            <person name="Huptas C."/>
            <person name="Staib L."/>
            <person name="Wenning M."/>
            <person name="Scherer S."/>
        </authorList>
    </citation>
    <scope>NUCLEOTIDE SEQUENCE [LARGE SCALE GENOMIC DNA]</scope>
    <source>
        <strain evidence="6 7">DSM 111018</strain>
    </source>
</reference>
<proteinExistence type="inferred from homology"/>
<dbReference type="PANTHER" id="PTHR43401:SF4">
    <property type="entry name" value="D-ARABINOSE 1-DEHYDROGENASE (NADP(+))"/>
    <property type="match status" value="1"/>
</dbReference>
<dbReference type="SUPFAM" id="SSF51735">
    <property type="entry name" value="NAD(P)-binding Rossmann-fold domains"/>
    <property type="match status" value="1"/>
</dbReference>
<accession>A0ABS0LSI4</accession>
<keyword evidence="7" id="KW-1185">Reference proteome</keyword>
<feature type="domain" description="Enoyl reductase (ER)" evidence="5">
    <location>
        <begin position="8"/>
        <end position="314"/>
    </location>
</feature>
<dbReference type="RefSeq" id="WP_197115948.1">
    <property type="nucleotide sequence ID" value="NZ_JACBXQ010000005.1"/>
</dbReference>
<dbReference type="InterPro" id="IPR011032">
    <property type="entry name" value="GroES-like_sf"/>
</dbReference>
<dbReference type="PROSITE" id="PS00059">
    <property type="entry name" value="ADH_ZINC"/>
    <property type="match status" value="1"/>
</dbReference>
<dbReference type="Pfam" id="PF00107">
    <property type="entry name" value="ADH_zinc_N"/>
    <property type="match status" value="1"/>
</dbReference>
<name>A0ABS0LSI4_9LACT</name>
<evidence type="ECO:0000256" key="3">
    <source>
        <dbReference type="ARBA" id="ARBA00023002"/>
    </source>
</evidence>
<dbReference type="CDD" id="cd08254">
    <property type="entry name" value="hydroxyacyl_CoA_DH"/>
    <property type="match status" value="1"/>
</dbReference>
<dbReference type="SUPFAM" id="SSF50129">
    <property type="entry name" value="GroES-like"/>
    <property type="match status" value="1"/>
</dbReference>
<evidence type="ECO:0000313" key="7">
    <source>
        <dbReference type="Proteomes" id="UP000721415"/>
    </source>
</evidence>
<dbReference type="InterPro" id="IPR050129">
    <property type="entry name" value="Zn_alcohol_dh"/>
</dbReference>
<evidence type="ECO:0000259" key="5">
    <source>
        <dbReference type="SMART" id="SM00829"/>
    </source>
</evidence>
<comment type="caution">
    <text evidence="6">The sequence shown here is derived from an EMBL/GenBank/DDBJ whole genome shotgun (WGS) entry which is preliminary data.</text>
</comment>
<dbReference type="Gene3D" id="3.40.50.720">
    <property type="entry name" value="NAD(P)-binding Rossmann-like Domain"/>
    <property type="match status" value="1"/>
</dbReference>
<gene>
    <name evidence="6" type="ORF">HZY91_09070</name>
</gene>
<comment type="cofactor">
    <cofactor evidence="4">
        <name>Zn(2+)</name>
        <dbReference type="ChEBI" id="CHEBI:29105"/>
    </cofactor>
</comment>
<keyword evidence="2 4" id="KW-0862">Zinc</keyword>
<evidence type="ECO:0000256" key="2">
    <source>
        <dbReference type="ARBA" id="ARBA00022833"/>
    </source>
</evidence>
<dbReference type="EMBL" id="JACBXQ010000005">
    <property type="protein sequence ID" value="MBG9987038.1"/>
    <property type="molecule type" value="Genomic_DNA"/>
</dbReference>
<dbReference type="InterPro" id="IPR013149">
    <property type="entry name" value="ADH-like_C"/>
</dbReference>
<organism evidence="6 7">
    <name type="scientific">Facklamia lactis</name>
    <dbReference type="NCBI Taxonomy" id="2749967"/>
    <lineage>
        <taxon>Bacteria</taxon>
        <taxon>Bacillati</taxon>
        <taxon>Bacillota</taxon>
        <taxon>Bacilli</taxon>
        <taxon>Lactobacillales</taxon>
        <taxon>Aerococcaceae</taxon>
        <taxon>Facklamia</taxon>
    </lineage>
</organism>
<dbReference type="Proteomes" id="UP000721415">
    <property type="component" value="Unassembled WGS sequence"/>
</dbReference>
<protein>
    <submittedName>
        <fullName evidence="6">Zinc-binding dehydrogenase</fullName>
    </submittedName>
</protein>
<evidence type="ECO:0000256" key="1">
    <source>
        <dbReference type="ARBA" id="ARBA00022723"/>
    </source>
</evidence>
<dbReference type="InterPro" id="IPR036291">
    <property type="entry name" value="NAD(P)-bd_dom_sf"/>
</dbReference>
<evidence type="ECO:0000313" key="6">
    <source>
        <dbReference type="EMBL" id="MBG9987038.1"/>
    </source>
</evidence>
<dbReference type="InterPro" id="IPR013154">
    <property type="entry name" value="ADH-like_N"/>
</dbReference>
<keyword evidence="3" id="KW-0560">Oxidoreductase</keyword>